<dbReference type="SUPFAM" id="SSF51261">
    <property type="entry name" value="Duplicated hybrid motif"/>
    <property type="match status" value="1"/>
</dbReference>
<accession>A0A3A4ZCH4</accession>
<protein>
    <submittedName>
        <fullName evidence="2">M23 family metallopeptidase</fullName>
    </submittedName>
</protein>
<dbReference type="InterPro" id="IPR050570">
    <property type="entry name" value="Cell_wall_metabolism_enzyme"/>
</dbReference>
<dbReference type="AlphaFoldDB" id="A0A3A4ZCH4"/>
<dbReference type="GO" id="GO:0004222">
    <property type="term" value="F:metalloendopeptidase activity"/>
    <property type="evidence" value="ECO:0007669"/>
    <property type="project" value="TreeGrafter"/>
</dbReference>
<dbReference type="EMBL" id="QZJF01000017">
    <property type="protein sequence ID" value="RJR26862.1"/>
    <property type="molecule type" value="Genomic_DNA"/>
</dbReference>
<sequence>MRINPGSCLMRAVLLVALILPTLLCLLTFGTVVALGVLKDSMPDWFESTLSGILGIQATASSTYSLSQSDAEKVAALGYDPEVVANTIAAINWVKEDFDADIDIGIMLAIFQYESGGGRNMGSCDAKTVAAGLTNINPAVELAAIDWHLKHWQEFDIRAHNPIAAQYVYDDYSGYIGHCAAAEMGSQGILPSTGLKICRDGLSKSEDQDIASCDYWLPKTAPHASAWWLDAIRYSADLDDAQKINRLYGWNRNQAYRELLVRRSHKINEELGPIVGDLNVSQHTVYNDSAEGWLASMLVAFLQMFDLLPENISVAASGEAQQWLSLPLKPQDNNGLSQDWGSTLLVSPPAPFHLGVDYGCAVGKPILAVADGVVVNPSRYVYKNDPFGWGLALWVDHGGIFSFYGHLSALRVNYGDSVKKGDVIGECGATGFAHGSHIHFGVTDLHPDDFVKWYQMDPGWLNPHNFLGKWVDPREYAR</sequence>
<gene>
    <name evidence="2" type="ORF">C4561_03750</name>
</gene>
<dbReference type="Gene3D" id="2.70.70.10">
    <property type="entry name" value="Glucose Permease (Domain IIA)"/>
    <property type="match status" value="1"/>
</dbReference>
<dbReference type="PANTHER" id="PTHR21666">
    <property type="entry name" value="PEPTIDASE-RELATED"/>
    <property type="match status" value="1"/>
</dbReference>
<evidence type="ECO:0000313" key="3">
    <source>
        <dbReference type="Proteomes" id="UP000265540"/>
    </source>
</evidence>
<dbReference type="InterPro" id="IPR016047">
    <property type="entry name" value="M23ase_b-sheet_dom"/>
</dbReference>
<proteinExistence type="predicted"/>
<dbReference type="Pfam" id="PF01551">
    <property type="entry name" value="Peptidase_M23"/>
    <property type="match status" value="1"/>
</dbReference>
<evidence type="ECO:0000313" key="2">
    <source>
        <dbReference type="EMBL" id="RJR26862.1"/>
    </source>
</evidence>
<reference evidence="2 3" key="1">
    <citation type="journal article" date="2017" name="ISME J.">
        <title>Energy and carbon metabolisms in a deep terrestrial subsurface fluid microbial community.</title>
        <authorList>
            <person name="Momper L."/>
            <person name="Jungbluth S.P."/>
            <person name="Lee M.D."/>
            <person name="Amend J.P."/>
        </authorList>
    </citation>
    <scope>NUCLEOTIDE SEQUENCE [LARGE SCALE GENOMIC DNA]</scope>
    <source>
        <strain evidence="2">SURF_46</strain>
    </source>
</reference>
<evidence type="ECO:0000259" key="1">
    <source>
        <dbReference type="Pfam" id="PF01551"/>
    </source>
</evidence>
<dbReference type="CDD" id="cd12797">
    <property type="entry name" value="M23_peptidase"/>
    <property type="match status" value="1"/>
</dbReference>
<name>A0A3A4ZCH4_UNCKA</name>
<feature type="domain" description="M23ase beta-sheet core" evidence="1">
    <location>
        <begin position="352"/>
        <end position="443"/>
    </location>
</feature>
<dbReference type="Proteomes" id="UP000265540">
    <property type="component" value="Unassembled WGS sequence"/>
</dbReference>
<comment type="caution">
    <text evidence="2">The sequence shown here is derived from an EMBL/GenBank/DDBJ whole genome shotgun (WGS) entry which is preliminary data.</text>
</comment>
<organism evidence="2 3">
    <name type="scientific">candidate division WWE3 bacterium</name>
    <dbReference type="NCBI Taxonomy" id="2053526"/>
    <lineage>
        <taxon>Bacteria</taxon>
        <taxon>Katanobacteria</taxon>
    </lineage>
</organism>
<dbReference type="InterPro" id="IPR011055">
    <property type="entry name" value="Dup_hybrid_motif"/>
</dbReference>
<dbReference type="PANTHER" id="PTHR21666:SF270">
    <property type="entry name" value="MUREIN HYDROLASE ACTIVATOR ENVC"/>
    <property type="match status" value="1"/>
</dbReference>